<evidence type="ECO:0000256" key="1">
    <source>
        <dbReference type="ARBA" id="ARBA00004141"/>
    </source>
</evidence>
<keyword evidence="3 5" id="KW-1133">Transmembrane helix</keyword>
<evidence type="ECO:0000256" key="2">
    <source>
        <dbReference type="ARBA" id="ARBA00022692"/>
    </source>
</evidence>
<dbReference type="Pfam" id="PF08507">
    <property type="entry name" value="COPI_assoc"/>
    <property type="match status" value="1"/>
</dbReference>
<evidence type="ECO:0000256" key="5">
    <source>
        <dbReference type="SAM" id="Phobius"/>
    </source>
</evidence>
<proteinExistence type="predicted"/>
<sequence>MATKVIDVGLILKVFSCMCIIFLFVVCGVGYSRCDGARLAFDGDMNHHNAVFEMAIVCTVLIAFGILGLLGEFEARYVEIHASFLCKRIGRGIYYIIVGFVTLGVTGDLGMVGGILLMIDGLFHIIYGAAFGG</sequence>
<feature type="transmembrane region" description="Helical" evidence="5">
    <location>
        <begin position="92"/>
        <end position="119"/>
    </location>
</feature>
<dbReference type="EMBL" id="JANTQA010000047">
    <property type="protein sequence ID" value="KAJ3431634.1"/>
    <property type="molecule type" value="Genomic_DNA"/>
</dbReference>
<comment type="caution">
    <text evidence="6">The sequence shown here is derived from an EMBL/GenBank/DDBJ whole genome shotgun (WGS) entry which is preliminary data.</text>
</comment>
<evidence type="ECO:0000256" key="4">
    <source>
        <dbReference type="ARBA" id="ARBA00023136"/>
    </source>
</evidence>
<protein>
    <submittedName>
        <fullName evidence="6">Golgi apparatus membrane protein tvp15</fullName>
    </submittedName>
</protein>
<evidence type="ECO:0000256" key="3">
    <source>
        <dbReference type="ARBA" id="ARBA00022989"/>
    </source>
</evidence>
<feature type="transmembrane region" description="Helical" evidence="5">
    <location>
        <begin position="51"/>
        <end position="71"/>
    </location>
</feature>
<keyword evidence="4 5" id="KW-0472">Membrane</keyword>
<keyword evidence="2 5" id="KW-0812">Transmembrane</keyword>
<dbReference type="InterPro" id="IPR013714">
    <property type="entry name" value="Golgi_TVP15"/>
</dbReference>
<reference evidence="6" key="1">
    <citation type="submission" date="2022-08" db="EMBL/GenBank/DDBJ databases">
        <title>Novel sulphate-reducing endosymbionts in the free-living metamonad Anaeramoeba.</title>
        <authorList>
            <person name="Jerlstrom-Hultqvist J."/>
            <person name="Cepicka I."/>
            <person name="Gallot-Lavallee L."/>
            <person name="Salas-Leiva D."/>
            <person name="Curtis B.A."/>
            <person name="Zahonova K."/>
            <person name="Pipaliya S."/>
            <person name="Dacks J."/>
            <person name="Roger A.J."/>
        </authorList>
    </citation>
    <scope>NUCLEOTIDE SEQUENCE</scope>
    <source>
        <strain evidence="6">Busselton2</strain>
    </source>
</reference>
<comment type="subcellular location">
    <subcellularLocation>
        <location evidence="1">Membrane</location>
        <topology evidence="1">Multi-pass membrane protein</topology>
    </subcellularLocation>
</comment>
<gene>
    <name evidence="6" type="ORF">M0812_20548</name>
</gene>
<dbReference type="AlphaFoldDB" id="A0AAV7YW49"/>
<dbReference type="Proteomes" id="UP001146793">
    <property type="component" value="Unassembled WGS sequence"/>
</dbReference>
<name>A0AAV7YW49_9EUKA</name>
<dbReference type="GO" id="GO:0016020">
    <property type="term" value="C:membrane"/>
    <property type="evidence" value="ECO:0007669"/>
    <property type="project" value="UniProtKB-SubCell"/>
</dbReference>
<evidence type="ECO:0000313" key="6">
    <source>
        <dbReference type="EMBL" id="KAJ3431634.1"/>
    </source>
</evidence>
<organism evidence="6 7">
    <name type="scientific">Anaeramoeba flamelloides</name>
    <dbReference type="NCBI Taxonomy" id="1746091"/>
    <lineage>
        <taxon>Eukaryota</taxon>
        <taxon>Metamonada</taxon>
        <taxon>Anaeramoebidae</taxon>
        <taxon>Anaeramoeba</taxon>
    </lineage>
</organism>
<accession>A0AAV7YW49</accession>
<feature type="transmembrane region" description="Helical" evidence="5">
    <location>
        <begin position="12"/>
        <end position="31"/>
    </location>
</feature>
<evidence type="ECO:0000313" key="7">
    <source>
        <dbReference type="Proteomes" id="UP001146793"/>
    </source>
</evidence>